<evidence type="ECO:0000313" key="3">
    <source>
        <dbReference type="Proteomes" id="UP000239576"/>
    </source>
</evidence>
<reference evidence="2 3" key="2">
    <citation type="submission" date="2018-03" db="EMBL/GenBank/DDBJ databases">
        <title>The ancient ancestry and fast evolution of plastids.</title>
        <authorList>
            <person name="Moore K.R."/>
            <person name="Magnabosco C."/>
            <person name="Momper L."/>
            <person name="Gold D.A."/>
            <person name="Bosak T."/>
            <person name="Fournier G.P."/>
        </authorList>
    </citation>
    <scope>NUCLEOTIDE SEQUENCE [LARGE SCALE GENOMIC DNA]</scope>
    <source>
        <strain evidence="2 3">ULC18</strain>
    </source>
</reference>
<dbReference type="Proteomes" id="UP000239576">
    <property type="component" value="Unassembled WGS sequence"/>
</dbReference>
<dbReference type="OrthoDB" id="465668at2"/>
<dbReference type="InterPro" id="IPR010982">
    <property type="entry name" value="Lambda_DNA-bd_dom_sf"/>
</dbReference>
<evidence type="ECO:0000313" key="2">
    <source>
        <dbReference type="EMBL" id="PSB29960.1"/>
    </source>
</evidence>
<dbReference type="Pfam" id="PF01381">
    <property type="entry name" value="HTH_3"/>
    <property type="match status" value="1"/>
</dbReference>
<dbReference type="SUPFAM" id="SSF47413">
    <property type="entry name" value="lambda repressor-like DNA-binding domains"/>
    <property type="match status" value="1"/>
</dbReference>
<feature type="domain" description="HTH cro/C1-type" evidence="1">
    <location>
        <begin position="19"/>
        <end position="65"/>
    </location>
</feature>
<protein>
    <recommendedName>
        <fullName evidence="1">HTH cro/C1-type domain-containing protein</fullName>
    </recommendedName>
</protein>
<proteinExistence type="predicted"/>
<dbReference type="EMBL" id="PVWK01000057">
    <property type="protein sequence ID" value="PSB29960.1"/>
    <property type="molecule type" value="Genomic_DNA"/>
</dbReference>
<gene>
    <name evidence="2" type="ORF">C7B82_10255</name>
</gene>
<dbReference type="PROSITE" id="PS50943">
    <property type="entry name" value="HTH_CROC1"/>
    <property type="match status" value="1"/>
</dbReference>
<organism evidence="2 3">
    <name type="scientific">Stenomitos frigidus ULC18</name>
    <dbReference type="NCBI Taxonomy" id="2107698"/>
    <lineage>
        <taxon>Bacteria</taxon>
        <taxon>Bacillati</taxon>
        <taxon>Cyanobacteriota</taxon>
        <taxon>Cyanophyceae</taxon>
        <taxon>Leptolyngbyales</taxon>
        <taxon>Leptolyngbyaceae</taxon>
        <taxon>Stenomitos</taxon>
    </lineage>
</organism>
<dbReference type="CDD" id="cd00093">
    <property type="entry name" value="HTH_XRE"/>
    <property type="match status" value="1"/>
</dbReference>
<keyword evidence="3" id="KW-1185">Reference proteome</keyword>
<comment type="caution">
    <text evidence="2">The sequence shown here is derived from an EMBL/GenBank/DDBJ whole genome shotgun (WGS) entry which is preliminary data.</text>
</comment>
<reference evidence="3" key="1">
    <citation type="submission" date="2018-02" db="EMBL/GenBank/DDBJ databases">
        <authorList>
            <person name="Moore K."/>
            <person name="Momper L."/>
        </authorList>
    </citation>
    <scope>NUCLEOTIDE SEQUENCE [LARGE SCALE GENOMIC DNA]</scope>
    <source>
        <strain evidence="3">ULC18</strain>
    </source>
</reference>
<dbReference type="GO" id="GO:0003677">
    <property type="term" value="F:DNA binding"/>
    <property type="evidence" value="ECO:0007669"/>
    <property type="project" value="InterPro"/>
</dbReference>
<accession>A0A2T1EB54</accession>
<dbReference type="Gene3D" id="1.10.260.40">
    <property type="entry name" value="lambda repressor-like DNA-binding domains"/>
    <property type="match status" value="1"/>
</dbReference>
<dbReference type="InterPro" id="IPR001387">
    <property type="entry name" value="Cro/C1-type_HTH"/>
</dbReference>
<dbReference type="SMART" id="SM00530">
    <property type="entry name" value="HTH_XRE"/>
    <property type="match status" value="1"/>
</dbReference>
<name>A0A2T1EB54_9CYAN</name>
<sequence>MDEGVLQRLATAVYAARGGRSQRVFAKVVGVSQSTVQAWENGKNIPNLENLEKLAEIRGELPEEFVAYLYGRVLTESPLEQRVKGMARREIARLTRAIATWIDPDH</sequence>
<dbReference type="AlphaFoldDB" id="A0A2T1EB54"/>
<evidence type="ECO:0000259" key="1">
    <source>
        <dbReference type="PROSITE" id="PS50943"/>
    </source>
</evidence>